<dbReference type="GO" id="GO:0005096">
    <property type="term" value="F:GTPase activator activity"/>
    <property type="evidence" value="ECO:0000314"/>
    <property type="project" value="WormBase"/>
</dbReference>
<dbReference type="ExpressionAtlas" id="H2KZS7">
    <property type="expression patterns" value="baseline and differential"/>
</dbReference>
<dbReference type="GO" id="GO:0007165">
    <property type="term" value="P:signal transduction"/>
    <property type="evidence" value="ECO:0007669"/>
    <property type="project" value="InterPro"/>
</dbReference>
<evidence type="ECO:0000259" key="2">
    <source>
        <dbReference type="PROSITE" id="PS50238"/>
    </source>
</evidence>
<dbReference type="Gene3D" id="1.10.555.10">
    <property type="entry name" value="Rho GTPase activation protein"/>
    <property type="match status" value="1"/>
</dbReference>
<gene>
    <name evidence="3 5" type="primary">rga-4</name>
    <name evidence="3" type="ORF">CELE_Y75B7AL.4</name>
    <name evidence="5" type="ORF">Y75B7AL.4</name>
</gene>
<dbReference type="HOGENOM" id="CLU_977391_0_0_1"/>
<evidence type="ECO:0000313" key="3">
    <source>
        <dbReference type="EMBL" id="CCD69561.1"/>
    </source>
</evidence>
<keyword evidence="4" id="KW-1185">Reference proteome</keyword>
<dbReference type="PeptideAtlas" id="H2KZS7"/>
<dbReference type="Proteomes" id="UP000001940">
    <property type="component" value="Chromosome V"/>
</dbReference>
<dbReference type="Pfam" id="PF00620">
    <property type="entry name" value="RhoGAP"/>
    <property type="match status" value="1"/>
</dbReference>
<dbReference type="EMBL" id="BX284605">
    <property type="protein sequence ID" value="CCD69561.1"/>
    <property type="molecule type" value="Genomic_DNA"/>
</dbReference>
<name>H2KZS7_CAEEL</name>
<dbReference type="CDD" id="cd00159">
    <property type="entry name" value="RhoGAP"/>
    <property type="match status" value="1"/>
</dbReference>
<dbReference type="AlphaFoldDB" id="H2KZS7"/>
<dbReference type="OrthoDB" id="29546at2759"/>
<dbReference type="GO" id="GO:0030866">
    <property type="term" value="P:cortical actin cytoskeleton organization"/>
    <property type="evidence" value="ECO:0000316"/>
    <property type="project" value="WormBase"/>
</dbReference>
<dbReference type="SUPFAM" id="SSF48350">
    <property type="entry name" value="GTPase activation domain, GAP"/>
    <property type="match status" value="1"/>
</dbReference>
<dbReference type="WormBase" id="Y75B7AL.4b">
    <property type="protein sequence ID" value="CE39305"/>
    <property type="gene ID" value="WBGene00022286"/>
    <property type="gene designation" value="rga-4"/>
</dbReference>
<dbReference type="InterPro" id="IPR008936">
    <property type="entry name" value="Rho_GTPase_activation_prot"/>
</dbReference>
<dbReference type="SMART" id="SM00324">
    <property type="entry name" value="RhoGAP"/>
    <property type="match status" value="1"/>
</dbReference>
<reference evidence="3 4" key="1">
    <citation type="journal article" date="1998" name="Science">
        <title>Genome sequence of the nematode C. elegans: a platform for investigating biology.</title>
        <authorList>
            <consortium name="The C. elegans sequencing consortium"/>
            <person name="Sulson J.E."/>
            <person name="Waterston R."/>
        </authorList>
    </citation>
    <scope>NUCLEOTIDE SEQUENCE [LARGE SCALE GENOMIC DNA]</scope>
    <source>
        <strain evidence="3 4">Bristol N2</strain>
    </source>
</reference>
<organism evidence="3 4">
    <name type="scientific">Caenorhabditis elegans</name>
    <dbReference type="NCBI Taxonomy" id="6239"/>
    <lineage>
        <taxon>Eukaryota</taxon>
        <taxon>Metazoa</taxon>
        <taxon>Ecdysozoa</taxon>
        <taxon>Nematoda</taxon>
        <taxon>Chromadorea</taxon>
        <taxon>Rhabditida</taxon>
        <taxon>Rhabditina</taxon>
        <taxon>Rhabditomorpha</taxon>
        <taxon>Rhabditoidea</taxon>
        <taxon>Rhabditidae</taxon>
        <taxon>Peloderinae</taxon>
        <taxon>Caenorhabditis</taxon>
    </lineage>
</organism>
<dbReference type="SMR" id="H2KZS7"/>
<dbReference type="GO" id="GO:0032970">
    <property type="term" value="P:regulation of actin filament-based process"/>
    <property type="evidence" value="ECO:0000315"/>
    <property type="project" value="WormBase"/>
</dbReference>
<dbReference type="PANTHER" id="PTHR15670">
    <property type="entry name" value="RHO GTPASE ACTIVATING PROTEIN 11A"/>
    <property type="match status" value="1"/>
</dbReference>
<proteinExistence type="evidence at protein level"/>
<protein>
    <submittedName>
        <fullName evidence="3">Rho-GAP domain-containing protein</fullName>
    </submittedName>
</protein>
<dbReference type="InterPro" id="IPR042869">
    <property type="entry name" value="ARHGAP11A/B"/>
</dbReference>
<accession>H2KZS7</accession>
<feature type="region of interest" description="Disordered" evidence="1">
    <location>
        <begin position="210"/>
        <end position="285"/>
    </location>
</feature>
<feature type="domain" description="Rho-GAP" evidence="2">
    <location>
        <begin position="47"/>
        <end position="249"/>
    </location>
</feature>
<keyword evidence="6" id="KW-1267">Proteomics identification</keyword>
<feature type="compositionally biased region" description="Low complexity" evidence="1">
    <location>
        <begin position="215"/>
        <end position="227"/>
    </location>
</feature>
<evidence type="ECO:0000256" key="1">
    <source>
        <dbReference type="SAM" id="MobiDB-lite"/>
    </source>
</evidence>
<dbReference type="AGR" id="WB:WBGene00022286"/>
<dbReference type="GO" id="GO:0045167">
    <property type="term" value="P:asymmetric protein localization involved in cell fate determination"/>
    <property type="evidence" value="ECO:0000316"/>
    <property type="project" value="WormBase"/>
</dbReference>
<dbReference type="GeneID" id="178629"/>
<dbReference type="Bgee" id="WBGene00022286">
    <property type="expression patterns" value="Expressed in embryo and 5 other cell types or tissues"/>
</dbReference>
<dbReference type="RefSeq" id="NP_001041202.1">
    <property type="nucleotide sequence ID" value="NM_001047737.3"/>
</dbReference>
<evidence type="ECO:0000313" key="4">
    <source>
        <dbReference type="Proteomes" id="UP000001940"/>
    </source>
</evidence>
<dbReference type="PROSITE" id="PS50238">
    <property type="entry name" value="RHOGAP"/>
    <property type="match status" value="1"/>
</dbReference>
<feature type="compositionally biased region" description="Low complexity" evidence="1">
    <location>
        <begin position="252"/>
        <end position="285"/>
    </location>
</feature>
<evidence type="ECO:0000313" key="5">
    <source>
        <dbReference type="WormBase" id="Y75B7AL.4b"/>
    </source>
</evidence>
<dbReference type="InterPro" id="IPR000198">
    <property type="entry name" value="RhoGAP_dom"/>
</dbReference>
<dbReference type="PANTHER" id="PTHR15670:SF4">
    <property type="entry name" value="RHO GTPASE-ACTIVATING PROTEIN 11A"/>
    <property type="match status" value="1"/>
</dbReference>
<dbReference type="CTD" id="178629"/>
<sequence length="285" mass="31436">MEHNDFRVVTSSSVYRKGSTTTAGAAAAGPKSNKLSYTLGEVCSTNVTLDVNVGTGWTRIRLKEVPKFIVHAFNIISKHGMDTDGIFRKEGNSVRLNRAEVQAIYKGQSDIPNDYSVIDVCTMVKRFLRDLKPPLLDSEECRARLLKKACQARISDSFLMTRDEMADIFYLEDRTIEQQTPLLSDVHASTLGYVMRQLYREIEHSQRVETSMSGRLSAMSQSSLRSSNDTHQSSSDRFSDVSDLRNAAFSESTSDSALSTPTATPTTSRVSTNDAAAAAAAAQHF</sequence>
<evidence type="ECO:0007829" key="6">
    <source>
        <dbReference type="PeptideAtlas" id="H2KZS7"/>
    </source>
</evidence>